<evidence type="ECO:0000256" key="11">
    <source>
        <dbReference type="SAM" id="Coils"/>
    </source>
</evidence>
<dbReference type="Gene3D" id="3.30.1360.40">
    <property type="match status" value="1"/>
</dbReference>
<evidence type="ECO:0000256" key="5">
    <source>
        <dbReference type="ARBA" id="ARBA00022840"/>
    </source>
</evidence>
<dbReference type="GO" id="GO:0005694">
    <property type="term" value="C:chromosome"/>
    <property type="evidence" value="ECO:0007669"/>
    <property type="project" value="InterPro"/>
</dbReference>
<dbReference type="InterPro" id="IPR006691">
    <property type="entry name" value="GyrA/parC_rep"/>
</dbReference>
<evidence type="ECO:0000313" key="14">
    <source>
        <dbReference type="EMBL" id="QDU61149.1"/>
    </source>
</evidence>
<evidence type="ECO:0000256" key="3">
    <source>
        <dbReference type="ARBA" id="ARBA00022490"/>
    </source>
</evidence>
<dbReference type="InterPro" id="IPR005743">
    <property type="entry name" value="GyrA"/>
</dbReference>
<dbReference type="GO" id="GO:0034335">
    <property type="term" value="F:DNA negative supercoiling activity"/>
    <property type="evidence" value="ECO:0007669"/>
    <property type="project" value="UniProtKB-ARBA"/>
</dbReference>
<dbReference type="GO" id="GO:0009330">
    <property type="term" value="C:DNA topoisomerase type II (double strand cut, ATP-hydrolyzing) complex"/>
    <property type="evidence" value="ECO:0007669"/>
    <property type="project" value="TreeGrafter"/>
</dbReference>
<dbReference type="GO" id="GO:0006261">
    <property type="term" value="P:DNA-templated DNA replication"/>
    <property type="evidence" value="ECO:0007669"/>
    <property type="project" value="UniProtKB-UniRule"/>
</dbReference>
<dbReference type="SUPFAM" id="SSF56719">
    <property type="entry name" value="Type II DNA topoisomerase"/>
    <property type="match status" value="1"/>
</dbReference>
<dbReference type="CDD" id="cd00187">
    <property type="entry name" value="TOP4c"/>
    <property type="match status" value="1"/>
</dbReference>
<gene>
    <name evidence="14" type="primary">gyrA_1</name>
    <name evidence="9" type="synonym">gyrA</name>
    <name evidence="14" type="ORF">Pan216_20030</name>
</gene>
<dbReference type="GO" id="GO:0005737">
    <property type="term" value="C:cytoplasm"/>
    <property type="evidence" value="ECO:0007669"/>
    <property type="project" value="UniProtKB-SubCell"/>
</dbReference>
<dbReference type="FunFam" id="3.30.1360.40:FF:000002">
    <property type="entry name" value="DNA gyrase subunit A"/>
    <property type="match status" value="1"/>
</dbReference>
<dbReference type="Gene3D" id="3.90.199.10">
    <property type="entry name" value="Topoisomerase II, domain 5"/>
    <property type="match status" value="1"/>
</dbReference>
<dbReference type="Pfam" id="PF00521">
    <property type="entry name" value="DNA_topoisoIV"/>
    <property type="match status" value="1"/>
</dbReference>
<dbReference type="FunFam" id="1.10.268.10:FF:000001">
    <property type="entry name" value="DNA gyrase subunit A"/>
    <property type="match status" value="1"/>
</dbReference>
<feature type="active site" description="O-(5'-phospho-DNA)-tyrosine intermediate" evidence="9 10">
    <location>
        <position position="148"/>
    </location>
</feature>
<comment type="miscellaneous">
    <text evidence="9">Few gyrases are as efficient as E.coli at forming negative supercoils. Not all organisms have 2 type II topoisomerases; in organisms with a single type II topoisomerase this enzyme also has to decatenate newly replicated chromosomes.</text>
</comment>
<proteinExistence type="inferred from homology"/>
<dbReference type="Pfam" id="PF03989">
    <property type="entry name" value="DNA_gyraseA_C"/>
    <property type="match status" value="6"/>
</dbReference>
<evidence type="ECO:0000256" key="4">
    <source>
        <dbReference type="ARBA" id="ARBA00022741"/>
    </source>
</evidence>
<dbReference type="PANTHER" id="PTHR43493:SF5">
    <property type="entry name" value="DNA GYRASE SUBUNIT A, CHLOROPLASTIC_MITOCHONDRIAL"/>
    <property type="match status" value="1"/>
</dbReference>
<evidence type="ECO:0000256" key="8">
    <source>
        <dbReference type="ARBA" id="ARBA00023235"/>
    </source>
</evidence>
<evidence type="ECO:0000256" key="6">
    <source>
        <dbReference type="ARBA" id="ARBA00023029"/>
    </source>
</evidence>
<feature type="short sequence motif" description="GyrA-box" evidence="9">
    <location>
        <begin position="579"/>
        <end position="585"/>
    </location>
</feature>
<evidence type="ECO:0000256" key="1">
    <source>
        <dbReference type="ARBA" id="ARBA00000185"/>
    </source>
</evidence>
<dbReference type="NCBIfam" id="NF004044">
    <property type="entry name" value="PRK05561.1"/>
    <property type="match status" value="1"/>
</dbReference>
<dbReference type="AlphaFoldDB" id="A0A518B2D2"/>
<sequence length="912" mass="100837">MSTDDPGNGESEQESPSNTPESDAAVDGTADEGLQELQIDEDLRESYLSYAMSVIISRALPESRDGLKPSQRRILLSMSDLNLGSRSKESKCARICGDASGKYHPHGESVVYPTLVRMVQPFNTRYPLISGQGNFGSIDGLPPAAMRYTEAKLSPIAEEMLADIEKDTVDTIPNYDESREEAVVLPSRFPNLICNGSQGIAVGMATSIPPHNLSEISDACVLLIDNPETTFAELLQCVPGPDFPTGGIIRGRRGIIEGYRTGRSTITLRAKTHFEEVKGGRTNIIVTELPYMQQKIRLIQKIAQAVKDDRIPGISNVQDHSNRKGIRIVIELKRDADPNIVENQLFQFTPLQDTFSVIMLSLVNSRPQTLSLKQMLTEFIQHRVTVIRRRTQYLLRKARHRAHVVEGLLIALSSIDEVIERIRRSSDVPDARQALLDLEVSAELLSRALGDEGFTAFQAIMGVQASYNLTRVQADQILQMQLQRLTALEQDKLLKEYESLRDEITEYERLLGDEKNILAVVREDMLELKRKYGDPRRTEITEFDGDIDLEDLIPDETNVVTVSHAGYIKRLHLDTYRTQGRGGRGITGGQTKEGDFLADVFTASTHNYLLFFTDLGRCHWLKVYDIPSLSRTSQGRAIVNLLNLRPDEKITSYLPISEFDERFLLMVTRRGIVKKTPLEAFSRPRKEGIIAVNLDENDQLVRVLLVGDGNDVILSTARGMSIRFAQTDVRSMGRTAHGVRGIDLQGEDVVVGGVVIHEGDALLTVCEHGFGKRTPYEEYRTQRRGGKGLIDIKTTERNGPVVAVASVSDDDDVMFISAGGMVVRISAKDISTIGRNTQGVTLMRIGSEDRVVSVAKIASEDVQVNGDEEGDDPNATDPSANGSGTEGSETDAPSTEQTETPPAEGESTGEEE</sequence>
<protein>
    <recommendedName>
        <fullName evidence="9">DNA gyrase subunit A</fullName>
        <ecNumber evidence="9">5.6.2.2</ecNumber>
    </recommendedName>
</protein>
<dbReference type="InterPro" id="IPR002205">
    <property type="entry name" value="Topo_IIA_dom_A"/>
</dbReference>
<dbReference type="SMART" id="SM00434">
    <property type="entry name" value="TOP4c"/>
    <property type="match status" value="1"/>
</dbReference>
<keyword evidence="15" id="KW-1185">Reference proteome</keyword>
<dbReference type="GO" id="GO:0003677">
    <property type="term" value="F:DNA binding"/>
    <property type="evidence" value="ECO:0007669"/>
    <property type="project" value="UniProtKB-UniRule"/>
</dbReference>
<feature type="region of interest" description="Disordered" evidence="12">
    <location>
        <begin position="858"/>
        <end position="912"/>
    </location>
</feature>
<dbReference type="Gene3D" id="1.10.268.10">
    <property type="entry name" value="Topoisomerase, domain 3"/>
    <property type="match status" value="1"/>
</dbReference>
<reference evidence="14 15" key="1">
    <citation type="submission" date="2019-02" db="EMBL/GenBank/DDBJ databases">
        <title>Deep-cultivation of Planctomycetes and their phenomic and genomic characterization uncovers novel biology.</title>
        <authorList>
            <person name="Wiegand S."/>
            <person name="Jogler M."/>
            <person name="Boedeker C."/>
            <person name="Pinto D."/>
            <person name="Vollmers J."/>
            <person name="Rivas-Marin E."/>
            <person name="Kohn T."/>
            <person name="Peeters S.H."/>
            <person name="Heuer A."/>
            <person name="Rast P."/>
            <person name="Oberbeckmann S."/>
            <person name="Bunk B."/>
            <person name="Jeske O."/>
            <person name="Meyerdierks A."/>
            <person name="Storesund J.E."/>
            <person name="Kallscheuer N."/>
            <person name="Luecker S."/>
            <person name="Lage O.M."/>
            <person name="Pohl T."/>
            <person name="Merkel B.J."/>
            <person name="Hornburger P."/>
            <person name="Mueller R.-W."/>
            <person name="Bruemmer F."/>
            <person name="Labrenz M."/>
            <person name="Spormann A.M."/>
            <person name="Op den Camp H."/>
            <person name="Overmann J."/>
            <person name="Amann R."/>
            <person name="Jetten M.S.M."/>
            <person name="Mascher T."/>
            <person name="Medema M.H."/>
            <person name="Devos D.P."/>
            <person name="Kaster A.-K."/>
            <person name="Ovreas L."/>
            <person name="Rohde M."/>
            <person name="Galperin M.Y."/>
            <person name="Jogler C."/>
        </authorList>
    </citation>
    <scope>NUCLEOTIDE SEQUENCE [LARGE SCALE GENOMIC DNA]</scope>
    <source>
        <strain evidence="14 15">Pan216</strain>
    </source>
</reference>
<dbReference type="InterPro" id="IPR050220">
    <property type="entry name" value="Type_II_DNA_Topoisomerases"/>
</dbReference>
<dbReference type="EC" id="5.6.2.2" evidence="9"/>
<evidence type="ECO:0000256" key="9">
    <source>
        <dbReference type="HAMAP-Rule" id="MF_01897"/>
    </source>
</evidence>
<organism evidence="14 15">
    <name type="scientific">Kolteria novifilia</name>
    <dbReference type="NCBI Taxonomy" id="2527975"/>
    <lineage>
        <taxon>Bacteria</taxon>
        <taxon>Pseudomonadati</taxon>
        <taxon>Planctomycetota</taxon>
        <taxon>Planctomycetia</taxon>
        <taxon>Kolteriales</taxon>
        <taxon>Kolteriaceae</taxon>
        <taxon>Kolteria</taxon>
    </lineage>
</organism>
<name>A0A518B2D2_9BACT</name>
<evidence type="ECO:0000256" key="12">
    <source>
        <dbReference type="SAM" id="MobiDB-lite"/>
    </source>
</evidence>
<dbReference type="RefSeq" id="WP_419193457.1">
    <property type="nucleotide sequence ID" value="NZ_CP036279.1"/>
</dbReference>
<dbReference type="KEGG" id="knv:Pan216_20030"/>
<comment type="subcellular location">
    <subcellularLocation>
        <location evidence="9">Cytoplasm</location>
    </subcellularLocation>
</comment>
<dbReference type="Proteomes" id="UP000317093">
    <property type="component" value="Chromosome"/>
</dbReference>
<keyword evidence="3 9" id="KW-0963">Cytoplasm</keyword>
<dbReference type="NCBIfam" id="NF004043">
    <property type="entry name" value="PRK05560.1"/>
    <property type="match status" value="1"/>
</dbReference>
<dbReference type="PROSITE" id="PS52040">
    <property type="entry name" value="TOPO_IIA"/>
    <property type="match status" value="1"/>
</dbReference>
<feature type="domain" description="Topo IIA-type catalytic" evidence="13">
    <location>
        <begin position="60"/>
        <end position="552"/>
    </location>
</feature>
<keyword evidence="8 9" id="KW-0413">Isomerase</keyword>
<feature type="coiled-coil region" evidence="11">
    <location>
        <begin position="490"/>
        <end position="517"/>
    </location>
</feature>
<dbReference type="Gene3D" id="2.120.10.90">
    <property type="entry name" value="DNA gyrase/topoisomerase IV, subunit A, C-terminal"/>
    <property type="match status" value="1"/>
</dbReference>
<feature type="compositionally biased region" description="Polar residues" evidence="12">
    <location>
        <begin position="876"/>
        <end position="900"/>
    </location>
</feature>
<keyword evidence="4 9" id="KW-0547">Nucleotide-binding</keyword>
<dbReference type="InterPro" id="IPR013757">
    <property type="entry name" value="Topo_IIA_A_a_sf"/>
</dbReference>
<comment type="subunit">
    <text evidence="9">Heterotetramer, composed of two GyrA and two GyrB chains. In the heterotetramer, GyrA contains the active site tyrosine that forms a transient covalent intermediate with DNA, while GyrB binds cofactors and catalyzes ATP hydrolysis.</text>
</comment>
<evidence type="ECO:0000259" key="13">
    <source>
        <dbReference type="PROSITE" id="PS52040"/>
    </source>
</evidence>
<dbReference type="NCBIfam" id="TIGR01063">
    <property type="entry name" value="gyrA"/>
    <property type="match status" value="1"/>
</dbReference>
<dbReference type="InterPro" id="IPR013760">
    <property type="entry name" value="Topo_IIA-like_dom_sf"/>
</dbReference>
<comment type="similarity">
    <text evidence="2 9">Belongs to the type II topoisomerase GyrA/ParC subunit family.</text>
</comment>
<dbReference type="EMBL" id="CP036279">
    <property type="protein sequence ID" value="QDU61149.1"/>
    <property type="molecule type" value="Genomic_DNA"/>
</dbReference>
<evidence type="ECO:0000256" key="10">
    <source>
        <dbReference type="PROSITE-ProRule" id="PRU01384"/>
    </source>
</evidence>
<comment type="function">
    <text evidence="9">A type II topoisomerase that negatively supercoils closed circular double-stranded (ds) DNA in an ATP-dependent manner to modulate DNA topology and maintain chromosomes in an underwound state. Negative supercoiling favors strand separation, and DNA replication, transcription, recombination and repair, all of which involve strand separation. Also able to catalyze the interconversion of other topological isomers of dsDNA rings, including catenanes and knotted rings. Type II topoisomerases break and join 2 DNA strands simultaneously in an ATP-dependent manner.</text>
</comment>
<dbReference type="InterPro" id="IPR013758">
    <property type="entry name" value="Topo_IIA_A/C_ab"/>
</dbReference>
<dbReference type="FunFam" id="2.120.10.90:FF:000004">
    <property type="entry name" value="DNA gyrase subunit A"/>
    <property type="match status" value="1"/>
</dbReference>
<keyword evidence="5 9" id="KW-0067">ATP-binding</keyword>
<dbReference type="HAMAP" id="MF_01897">
    <property type="entry name" value="GyrA"/>
    <property type="match status" value="1"/>
</dbReference>
<dbReference type="GO" id="GO:0005524">
    <property type="term" value="F:ATP binding"/>
    <property type="evidence" value="ECO:0007669"/>
    <property type="project" value="UniProtKB-UniRule"/>
</dbReference>
<dbReference type="SUPFAM" id="SSF101904">
    <property type="entry name" value="GyrA/ParC C-terminal domain-like"/>
    <property type="match status" value="1"/>
</dbReference>
<keyword evidence="6 9" id="KW-0799">Topoisomerase</keyword>
<dbReference type="GO" id="GO:0006265">
    <property type="term" value="P:DNA topological change"/>
    <property type="evidence" value="ECO:0007669"/>
    <property type="project" value="UniProtKB-UniRule"/>
</dbReference>
<evidence type="ECO:0000313" key="15">
    <source>
        <dbReference type="Proteomes" id="UP000317093"/>
    </source>
</evidence>
<evidence type="ECO:0000256" key="7">
    <source>
        <dbReference type="ARBA" id="ARBA00023125"/>
    </source>
</evidence>
<evidence type="ECO:0000256" key="2">
    <source>
        <dbReference type="ARBA" id="ARBA00008263"/>
    </source>
</evidence>
<keyword evidence="7 9" id="KW-0238">DNA-binding</keyword>
<feature type="region of interest" description="Disordered" evidence="12">
    <location>
        <begin position="1"/>
        <end position="32"/>
    </location>
</feature>
<comment type="catalytic activity">
    <reaction evidence="1 9 10">
        <text>ATP-dependent breakage, passage and rejoining of double-stranded DNA.</text>
        <dbReference type="EC" id="5.6.2.2"/>
    </reaction>
</comment>
<keyword evidence="11" id="KW-0175">Coiled coil</keyword>
<dbReference type="PANTHER" id="PTHR43493">
    <property type="entry name" value="DNA GYRASE/TOPOISOMERASE SUBUNIT A"/>
    <property type="match status" value="1"/>
</dbReference>
<accession>A0A518B2D2</accession>
<dbReference type="InterPro" id="IPR035516">
    <property type="entry name" value="Gyrase/topoIV_suA_C"/>
</dbReference>